<dbReference type="GeneID" id="39752266"/>
<protein>
    <submittedName>
        <fullName evidence="1">Uncharacterized protein</fullName>
    </submittedName>
</protein>
<gene>
    <name evidence="1" type="ORF">G2801_23605</name>
</gene>
<accession>A0A725F578</accession>
<sequence>MVLRIRDTKKRVETFLGILDSAFINNSGKNKNLSDKLTLKFKKKIEKLCKLHNRIYDAPHLWKLKTPSLFTGYKMLFDSQELKVTFVNNTLAKKKVVSEKFIVAENVYFTVPFYWGNSEKPVLNATYRLVIDKKLTSEEIEQEFEKMISLFECSLIYHKGKVPVFKIDLHNPEVIRSTYDKE</sequence>
<dbReference type="AlphaFoldDB" id="A0A725F578"/>
<comment type="caution">
    <text evidence="1">The sequence shown here is derived from an EMBL/GenBank/DDBJ whole genome shotgun (WGS) entry which is preliminary data.</text>
</comment>
<dbReference type="EMBL" id="DAAQSU010000030">
    <property type="protein sequence ID" value="HAE0723584.1"/>
    <property type="molecule type" value="Genomic_DNA"/>
</dbReference>
<reference evidence="1" key="2">
    <citation type="submission" date="2019-04" db="EMBL/GenBank/DDBJ databases">
        <authorList>
            <consortium name="NCBI Pathogen Detection Project"/>
        </authorList>
    </citation>
    <scope>NUCLEOTIDE SEQUENCE</scope>
    <source>
        <strain evidence="1">Salmonella enterica</strain>
    </source>
</reference>
<name>A0A725F578_SALSE</name>
<proteinExistence type="predicted"/>
<reference evidence="1" key="1">
    <citation type="journal article" date="2018" name="Genome Biol.">
        <title>SKESA: strategic k-mer extension for scrupulous assemblies.</title>
        <authorList>
            <person name="Souvorov A."/>
            <person name="Agarwala R."/>
            <person name="Lipman D.J."/>
        </authorList>
    </citation>
    <scope>NUCLEOTIDE SEQUENCE</scope>
    <source>
        <strain evidence="1">Salmonella enterica</strain>
    </source>
</reference>
<organism evidence="1">
    <name type="scientific">Salmonella senftenberg</name>
    <dbReference type="NCBI Taxonomy" id="28150"/>
    <lineage>
        <taxon>Bacteria</taxon>
        <taxon>Pseudomonadati</taxon>
        <taxon>Pseudomonadota</taxon>
        <taxon>Gammaproteobacteria</taxon>
        <taxon>Enterobacterales</taxon>
        <taxon>Enterobacteriaceae</taxon>
        <taxon>Salmonella</taxon>
    </lineage>
</organism>
<evidence type="ECO:0000313" key="1">
    <source>
        <dbReference type="EMBL" id="HAE0723584.1"/>
    </source>
</evidence>
<dbReference type="RefSeq" id="WP_135603337.1">
    <property type="nucleotide sequence ID" value="NZ_CP038602.1"/>
</dbReference>